<evidence type="ECO:0000313" key="1">
    <source>
        <dbReference type="EMBL" id="JAH36709.1"/>
    </source>
</evidence>
<reference evidence="1" key="1">
    <citation type="submission" date="2014-11" db="EMBL/GenBank/DDBJ databases">
        <authorList>
            <person name="Amaro Gonzalez C."/>
        </authorList>
    </citation>
    <scope>NUCLEOTIDE SEQUENCE</scope>
</reference>
<reference evidence="1" key="2">
    <citation type="journal article" date="2015" name="Fish Shellfish Immunol.">
        <title>Early steps in the European eel (Anguilla anguilla)-Vibrio vulnificus interaction in the gills: Role of the RtxA13 toxin.</title>
        <authorList>
            <person name="Callol A."/>
            <person name="Pajuelo D."/>
            <person name="Ebbesson L."/>
            <person name="Teles M."/>
            <person name="MacKenzie S."/>
            <person name="Amaro C."/>
        </authorList>
    </citation>
    <scope>NUCLEOTIDE SEQUENCE</scope>
</reference>
<sequence>MFLPSVSFSSSAYRSGHVLGAGNHSYAHCSIWTAAQTDHSPEPGLQACSDKQI</sequence>
<dbReference type="AlphaFoldDB" id="A0A0E9S5K0"/>
<accession>A0A0E9S5K0</accession>
<dbReference type="EMBL" id="GBXM01071868">
    <property type="protein sequence ID" value="JAH36709.1"/>
    <property type="molecule type" value="Transcribed_RNA"/>
</dbReference>
<name>A0A0E9S5K0_ANGAN</name>
<proteinExistence type="predicted"/>
<organism evidence="1">
    <name type="scientific">Anguilla anguilla</name>
    <name type="common">European freshwater eel</name>
    <name type="synonym">Muraena anguilla</name>
    <dbReference type="NCBI Taxonomy" id="7936"/>
    <lineage>
        <taxon>Eukaryota</taxon>
        <taxon>Metazoa</taxon>
        <taxon>Chordata</taxon>
        <taxon>Craniata</taxon>
        <taxon>Vertebrata</taxon>
        <taxon>Euteleostomi</taxon>
        <taxon>Actinopterygii</taxon>
        <taxon>Neopterygii</taxon>
        <taxon>Teleostei</taxon>
        <taxon>Anguilliformes</taxon>
        <taxon>Anguillidae</taxon>
        <taxon>Anguilla</taxon>
    </lineage>
</organism>
<protein>
    <submittedName>
        <fullName evidence="1">Uncharacterized protein</fullName>
    </submittedName>
</protein>